<dbReference type="GO" id="GO:0000981">
    <property type="term" value="F:DNA-binding transcription factor activity, RNA polymerase II-specific"/>
    <property type="evidence" value="ECO:0007669"/>
    <property type="project" value="TreeGrafter"/>
</dbReference>
<reference evidence="2 3" key="1">
    <citation type="submission" date="2013-03" db="EMBL/GenBank/DDBJ databases">
        <title>The Genome Sequence of Exophiala aquamarina CBS 119918.</title>
        <authorList>
            <consortium name="The Broad Institute Genomics Platform"/>
            <person name="Cuomo C."/>
            <person name="de Hoog S."/>
            <person name="Gorbushina A."/>
            <person name="Walker B."/>
            <person name="Young S.K."/>
            <person name="Zeng Q."/>
            <person name="Gargeya S."/>
            <person name="Fitzgerald M."/>
            <person name="Haas B."/>
            <person name="Abouelleil A."/>
            <person name="Allen A.W."/>
            <person name="Alvarado L."/>
            <person name="Arachchi H.M."/>
            <person name="Berlin A.M."/>
            <person name="Chapman S.B."/>
            <person name="Gainer-Dewar J."/>
            <person name="Goldberg J."/>
            <person name="Griggs A."/>
            <person name="Gujja S."/>
            <person name="Hansen M."/>
            <person name="Howarth C."/>
            <person name="Imamovic A."/>
            <person name="Ireland A."/>
            <person name="Larimer J."/>
            <person name="McCowan C."/>
            <person name="Murphy C."/>
            <person name="Pearson M."/>
            <person name="Poon T.W."/>
            <person name="Priest M."/>
            <person name="Roberts A."/>
            <person name="Saif S."/>
            <person name="Shea T."/>
            <person name="Sisk P."/>
            <person name="Sykes S."/>
            <person name="Wortman J."/>
            <person name="Nusbaum C."/>
            <person name="Birren B."/>
        </authorList>
    </citation>
    <scope>NUCLEOTIDE SEQUENCE [LARGE SCALE GENOMIC DNA]</scope>
    <source>
        <strain evidence="2 3">CBS 119918</strain>
    </source>
</reference>
<dbReference type="GO" id="GO:0005634">
    <property type="term" value="C:nucleus"/>
    <property type="evidence" value="ECO:0007669"/>
    <property type="project" value="TreeGrafter"/>
</dbReference>
<sequence length="675" mass="75771">MSSPVALRSTYSDSTGAPNSMVDTRESFFDAPELQSASSPNDKHLNEVLINKVIAKGNDPIDLLFEAAAGTSQESSSYSEHGDTERQPYQSAATFIGGGGNNAAVINGSWPSSRDNIAQNSPADASSLSAWNSSKCVTMGFLSADEAVSFVDAFFQNLAPHTLIWTEHFSQDKIYHQILPEEPLLSATILMISTRYHVLHGSASRALAIYDELWKYVQTLIQCICFGQSKISGHILRSISSIEALLLLSEWYPRASQPRTTNNAWDVDELPLDHNVNALPSSSKSWLEDILEPTKQADRLCWMLLGTAQLLGHELGVFASHEHRDQEEPGPNSDLLRKLRMQEILCIYVTQIAARLGFHSMIASSCSHAVLSKFTKPTHRVTGAWIDLMKLTKSIHGLLFSSEARTRELLQSQGYVELLEHFQPLLELWHQQNLDDHIDVRDPATKSREPLRNILFIEYHTVRMYTNSLSIQGMIQHTLGQDTLRPWRYTTSNFSATNLEQEPGFHFVQEVIQDARQILERAIALAQANLLRFHPVRVFHRVIGASIFILKAVILGIRSIKADTGAQPVSLPGLLERTIEALRVSAVDEFHPAASYGVLLERHFTSTQSKSTSLGPVKSFRSADIPGNDPPVRSTDPTETWYFDMFNPYAQLDLWQEFENLQDLDLSYDFRDYQF</sequence>
<dbReference type="EMBL" id="AMGV01000005">
    <property type="protein sequence ID" value="KEF57194.1"/>
    <property type="molecule type" value="Genomic_DNA"/>
</dbReference>
<dbReference type="RefSeq" id="XP_013259784.1">
    <property type="nucleotide sequence ID" value="XM_013404330.1"/>
</dbReference>
<evidence type="ECO:0000313" key="2">
    <source>
        <dbReference type="EMBL" id="KEF57194.1"/>
    </source>
</evidence>
<feature type="region of interest" description="Disordered" evidence="1">
    <location>
        <begin position="1"/>
        <end position="23"/>
    </location>
</feature>
<dbReference type="AlphaFoldDB" id="A0A072PAS1"/>
<comment type="caution">
    <text evidence="2">The sequence shown here is derived from an EMBL/GenBank/DDBJ whole genome shotgun (WGS) entry which is preliminary data.</text>
</comment>
<dbReference type="GO" id="GO:0009074">
    <property type="term" value="P:aromatic amino acid family catabolic process"/>
    <property type="evidence" value="ECO:0007669"/>
    <property type="project" value="TreeGrafter"/>
</dbReference>
<dbReference type="Proteomes" id="UP000027920">
    <property type="component" value="Unassembled WGS sequence"/>
</dbReference>
<proteinExistence type="predicted"/>
<evidence type="ECO:0000256" key="1">
    <source>
        <dbReference type="SAM" id="MobiDB-lite"/>
    </source>
</evidence>
<dbReference type="VEuPathDB" id="FungiDB:A1O9_07384"/>
<dbReference type="GeneID" id="25282298"/>
<keyword evidence="3" id="KW-1185">Reference proteome</keyword>
<name>A0A072PAS1_9EURO</name>
<organism evidence="2 3">
    <name type="scientific">Exophiala aquamarina CBS 119918</name>
    <dbReference type="NCBI Taxonomy" id="1182545"/>
    <lineage>
        <taxon>Eukaryota</taxon>
        <taxon>Fungi</taxon>
        <taxon>Dikarya</taxon>
        <taxon>Ascomycota</taxon>
        <taxon>Pezizomycotina</taxon>
        <taxon>Eurotiomycetes</taxon>
        <taxon>Chaetothyriomycetidae</taxon>
        <taxon>Chaetothyriales</taxon>
        <taxon>Herpotrichiellaceae</taxon>
        <taxon>Exophiala</taxon>
    </lineage>
</organism>
<feature type="region of interest" description="Disordered" evidence="1">
    <location>
        <begin position="609"/>
        <end position="632"/>
    </location>
</feature>
<evidence type="ECO:0008006" key="4">
    <source>
        <dbReference type="Google" id="ProtNLM"/>
    </source>
</evidence>
<dbReference type="PANTHER" id="PTHR31644">
    <property type="entry name" value="TRANSCRIPTIONAL ACTIVATOR ARO80-RELATED"/>
    <property type="match status" value="1"/>
</dbReference>
<dbReference type="InterPro" id="IPR052780">
    <property type="entry name" value="AAA_Catabolism_Regulators"/>
</dbReference>
<dbReference type="OrthoDB" id="2262349at2759"/>
<protein>
    <recommendedName>
        <fullName evidence="4">Transcription factor domain-containing protein</fullName>
    </recommendedName>
</protein>
<dbReference type="GO" id="GO:0045944">
    <property type="term" value="P:positive regulation of transcription by RNA polymerase II"/>
    <property type="evidence" value="ECO:0007669"/>
    <property type="project" value="TreeGrafter"/>
</dbReference>
<gene>
    <name evidence="2" type="ORF">A1O9_07384</name>
</gene>
<dbReference type="PANTHER" id="PTHR31644:SF4">
    <property type="entry name" value="ZN(II)2CYS6 TRANSCRIPTION FACTOR (EUROFUNG)"/>
    <property type="match status" value="1"/>
</dbReference>
<dbReference type="HOGENOM" id="CLU_407108_0_0_1"/>
<accession>A0A072PAS1</accession>
<evidence type="ECO:0000313" key="3">
    <source>
        <dbReference type="Proteomes" id="UP000027920"/>
    </source>
</evidence>
<feature type="compositionally biased region" description="Polar residues" evidence="1">
    <location>
        <begin position="1"/>
        <end position="22"/>
    </location>
</feature>
<dbReference type="STRING" id="1182545.A0A072PAS1"/>
<dbReference type="CDD" id="cd12148">
    <property type="entry name" value="fungal_TF_MHR"/>
    <property type="match status" value="1"/>
</dbReference>